<feature type="region of interest" description="Disordered" evidence="1">
    <location>
        <begin position="1"/>
        <end position="24"/>
    </location>
</feature>
<protein>
    <submittedName>
        <fullName evidence="2">Uncharacterized protein</fullName>
    </submittedName>
</protein>
<dbReference type="STRING" id="68570.DC74_107"/>
<evidence type="ECO:0000313" key="3">
    <source>
        <dbReference type="Proteomes" id="UP000288351"/>
    </source>
</evidence>
<dbReference type="Gene3D" id="3.40.50.1110">
    <property type="entry name" value="SGNH hydrolase"/>
    <property type="match status" value="1"/>
</dbReference>
<feature type="region of interest" description="Disordered" evidence="1">
    <location>
        <begin position="50"/>
        <end position="82"/>
    </location>
</feature>
<dbReference type="AlphaFoldDB" id="A0A059VTF2"/>
<organism evidence="2 3">
    <name type="scientific">Streptomyces noursei</name>
    <name type="common">Streptomyces albulus</name>
    <dbReference type="NCBI Taxonomy" id="1971"/>
    <lineage>
        <taxon>Bacteria</taxon>
        <taxon>Bacillati</taxon>
        <taxon>Actinomycetota</taxon>
        <taxon>Actinomycetes</taxon>
        <taxon>Kitasatosporales</taxon>
        <taxon>Streptomycetaceae</taxon>
        <taxon>Streptomyces</taxon>
    </lineage>
</organism>
<name>A0A059VTF2_STRNR</name>
<gene>
    <name evidence="2" type="ORF">SALB_00916</name>
</gene>
<evidence type="ECO:0000313" key="2">
    <source>
        <dbReference type="EMBL" id="GCB88246.1"/>
    </source>
</evidence>
<dbReference type="CDD" id="cd00229">
    <property type="entry name" value="SGNH_hydrolase"/>
    <property type="match status" value="1"/>
</dbReference>
<dbReference type="Proteomes" id="UP000288351">
    <property type="component" value="Unassembled WGS sequence"/>
</dbReference>
<accession>A0A059VTF2</accession>
<dbReference type="EMBL" id="BHXC01000006">
    <property type="protein sequence ID" value="GCB88246.1"/>
    <property type="molecule type" value="Genomic_DNA"/>
</dbReference>
<comment type="caution">
    <text evidence="2">The sequence shown here is derived from an EMBL/GenBank/DDBJ whole genome shotgun (WGS) entry which is preliminary data.</text>
</comment>
<dbReference type="InterPro" id="IPR036514">
    <property type="entry name" value="SGNH_hydro_sf"/>
</dbReference>
<sequence>MTTRPNSLLSDCAGDMNSKNTPSALLRPTRRTAGLVLAATTAALALTACQASGDGSSPTTDRTTASSADQQTPDRQQNTTKPHRMLWMGDSIGEVQAPPLGAAMTAGHVAFKSIAAAGGGGVVGEIAQPTWEQLPKELKSFKPDVVAYQITTYDWGTPDEQRAAYERLAKTVNDAGAELLIVSAPPFKVDDFYKSHEAAIKTAPKSAEAVADKHPHTVRFLDASALWGTDSTAAKAQRGKDGIHSCQQGSAAFAAWFGEQLHKQYGFTPAAVDQWATGSWTGDKVYAPFGCK</sequence>
<dbReference type="eggNOG" id="COG2755">
    <property type="taxonomic scope" value="Bacteria"/>
</dbReference>
<reference evidence="2 3" key="1">
    <citation type="journal article" date="2019" name="Microbiol. Resour. Announc.">
        <title>Draft Genome Sequence of the Most Traditional epsilon-Poly-l-Lysine Producer, Streptomyces albulus NBRC14147.</title>
        <authorList>
            <person name="Yamanaka K."/>
            <person name="Hamano Y."/>
        </authorList>
    </citation>
    <scope>NUCLEOTIDE SEQUENCE [LARGE SCALE GENOMIC DNA]</scope>
    <source>
        <strain evidence="2 3">NBRC 14147</strain>
    </source>
</reference>
<proteinExistence type="predicted"/>
<evidence type="ECO:0000256" key="1">
    <source>
        <dbReference type="SAM" id="MobiDB-lite"/>
    </source>
</evidence>
<dbReference type="SUPFAM" id="SSF52266">
    <property type="entry name" value="SGNH hydrolase"/>
    <property type="match status" value="1"/>
</dbReference>
<feature type="compositionally biased region" description="Polar residues" evidence="1">
    <location>
        <begin position="50"/>
        <end position="80"/>
    </location>
</feature>